<keyword evidence="3" id="KW-0418">Kinase</keyword>
<dbReference type="Proteomes" id="UP000834106">
    <property type="component" value="Chromosome 7"/>
</dbReference>
<proteinExistence type="predicted"/>
<dbReference type="Pfam" id="PF07714">
    <property type="entry name" value="PK_Tyr_Ser-Thr"/>
    <property type="match status" value="1"/>
</dbReference>
<comment type="catalytic activity">
    <reaction evidence="11">
        <text>L-seryl-[protein] + ATP = O-phospho-L-seryl-[protein] + ADP + H(+)</text>
        <dbReference type="Rhea" id="RHEA:17989"/>
        <dbReference type="Rhea" id="RHEA-COMP:9863"/>
        <dbReference type="Rhea" id="RHEA-COMP:11604"/>
        <dbReference type="ChEBI" id="CHEBI:15378"/>
        <dbReference type="ChEBI" id="CHEBI:29999"/>
        <dbReference type="ChEBI" id="CHEBI:30616"/>
        <dbReference type="ChEBI" id="CHEBI:83421"/>
        <dbReference type="ChEBI" id="CHEBI:456216"/>
        <dbReference type="EC" id="2.7.11.1"/>
    </reaction>
</comment>
<evidence type="ECO:0000256" key="1">
    <source>
        <dbReference type="ARBA" id="ARBA00004162"/>
    </source>
</evidence>
<evidence type="ECO:0000256" key="2">
    <source>
        <dbReference type="ARBA" id="ARBA00012513"/>
    </source>
</evidence>
<evidence type="ECO:0000313" key="14">
    <source>
        <dbReference type="EMBL" id="CAI9765066.1"/>
    </source>
</evidence>
<organism evidence="14 15">
    <name type="scientific">Fraxinus pennsylvanica</name>
    <dbReference type="NCBI Taxonomy" id="56036"/>
    <lineage>
        <taxon>Eukaryota</taxon>
        <taxon>Viridiplantae</taxon>
        <taxon>Streptophyta</taxon>
        <taxon>Embryophyta</taxon>
        <taxon>Tracheophyta</taxon>
        <taxon>Spermatophyta</taxon>
        <taxon>Magnoliopsida</taxon>
        <taxon>eudicotyledons</taxon>
        <taxon>Gunneridae</taxon>
        <taxon>Pentapetalae</taxon>
        <taxon>asterids</taxon>
        <taxon>lamiids</taxon>
        <taxon>Lamiales</taxon>
        <taxon>Oleaceae</taxon>
        <taxon>Oleeae</taxon>
        <taxon>Fraxinus</taxon>
    </lineage>
</organism>
<evidence type="ECO:0000256" key="9">
    <source>
        <dbReference type="ARBA" id="ARBA00023136"/>
    </source>
</evidence>
<dbReference type="InterPro" id="IPR047117">
    <property type="entry name" value="PERK1-13-like"/>
</dbReference>
<evidence type="ECO:0000256" key="10">
    <source>
        <dbReference type="ARBA" id="ARBA00047899"/>
    </source>
</evidence>
<gene>
    <name evidence="14" type="ORF">FPE_LOCUS12496</name>
</gene>
<evidence type="ECO:0000256" key="7">
    <source>
        <dbReference type="ARBA" id="ARBA00022840"/>
    </source>
</evidence>
<feature type="region of interest" description="Disordered" evidence="12">
    <location>
        <begin position="308"/>
        <end position="328"/>
    </location>
</feature>
<evidence type="ECO:0000256" key="12">
    <source>
        <dbReference type="SAM" id="MobiDB-lite"/>
    </source>
</evidence>
<sequence>MDAQRVVLILTSIDISWSAIKWAVMDGLSPDSGDELTVLGVLRLINPRHDLLHGAAKLLRFKGKGDSNEIFASNKEHMEEEIRMRRDELQKNDGIIQLQKLCETEKKVKMNLEVEAGPSRKAAAVRGAKKLGATWIILDRELKKDKQYFMDRLSCGISSMKSNNTVVVVRGPIQKHVSYDEMIPTYSLEELSPSEQSMPRGQIREHGTWEEDIPSYLREKHSPSRQKSPAIQKASSCKEQAHNRCGRPFRVNSKVLASTAGIIETGQSEVDIQEIENIMTTKQVSEENSNHRTFKYPNMGQNEVLSTKYSKREQKKQNNGEANETKTQKEEEFETICSVCGNKRPKLGMQRDFTCEELYEATGGFSGKKLLSEGGFGLVFEGELENGLKIAVKQHKAASLQGEKEFKSEVRVLSQARHQNVVMLLGSCSKGSQRLLVYEYVCNGSLEKHLSGDSEMPPLNWENRIKIALGAAKGLAYLHARNIVHRDMRPSNILITHDHESRLGDFGLAKAQEDDSVTSDSGMVGTLGYMAPEYAEHGKMSTKTDVYSFGMVMLQLITGLRTTDKIPEGKSLVGWAKPLLETKNYPDLIDKRIADSHDVHQLLWMVRVAESCLKKDPNVRCTMEQVVHDLSCIGGDNTNFIRDLFPTEMDFENSIIDSHESEEKSK</sequence>
<evidence type="ECO:0000259" key="13">
    <source>
        <dbReference type="PROSITE" id="PS50011"/>
    </source>
</evidence>
<evidence type="ECO:0000256" key="5">
    <source>
        <dbReference type="ARBA" id="ARBA00022692"/>
    </source>
</evidence>
<dbReference type="EMBL" id="OU503042">
    <property type="protein sequence ID" value="CAI9765066.1"/>
    <property type="molecule type" value="Genomic_DNA"/>
</dbReference>
<name>A0AAD1ZC09_9LAMI</name>
<feature type="region of interest" description="Disordered" evidence="12">
    <location>
        <begin position="218"/>
        <end position="243"/>
    </location>
</feature>
<evidence type="ECO:0000256" key="4">
    <source>
        <dbReference type="ARBA" id="ARBA00022679"/>
    </source>
</evidence>
<dbReference type="InterPro" id="IPR001245">
    <property type="entry name" value="Ser-Thr/Tyr_kinase_cat_dom"/>
</dbReference>
<feature type="compositionally biased region" description="Basic and acidic residues" evidence="12">
    <location>
        <begin position="310"/>
        <end position="328"/>
    </location>
</feature>
<comment type="catalytic activity">
    <reaction evidence="10">
        <text>L-threonyl-[protein] + ATP = O-phospho-L-threonyl-[protein] + ADP + H(+)</text>
        <dbReference type="Rhea" id="RHEA:46608"/>
        <dbReference type="Rhea" id="RHEA-COMP:11060"/>
        <dbReference type="Rhea" id="RHEA-COMP:11605"/>
        <dbReference type="ChEBI" id="CHEBI:15378"/>
        <dbReference type="ChEBI" id="CHEBI:30013"/>
        <dbReference type="ChEBI" id="CHEBI:30616"/>
        <dbReference type="ChEBI" id="CHEBI:61977"/>
        <dbReference type="ChEBI" id="CHEBI:456216"/>
        <dbReference type="EC" id="2.7.11.1"/>
    </reaction>
</comment>
<dbReference type="GO" id="GO:0005886">
    <property type="term" value="C:plasma membrane"/>
    <property type="evidence" value="ECO:0007669"/>
    <property type="project" value="UniProtKB-SubCell"/>
</dbReference>
<dbReference type="AlphaFoldDB" id="A0AAD1ZC09"/>
<keyword evidence="7" id="KW-0067">ATP-binding</keyword>
<keyword evidence="8" id="KW-1133">Transmembrane helix</keyword>
<dbReference type="CDD" id="cd14066">
    <property type="entry name" value="STKc_IRAK"/>
    <property type="match status" value="1"/>
</dbReference>
<keyword evidence="4" id="KW-0808">Transferase</keyword>
<dbReference type="PANTHER" id="PTHR47982:SF42">
    <property type="entry name" value="PROTEIN KINASE DOMAIN-CONTAINING PROTEIN"/>
    <property type="match status" value="1"/>
</dbReference>
<evidence type="ECO:0000256" key="6">
    <source>
        <dbReference type="ARBA" id="ARBA00022741"/>
    </source>
</evidence>
<dbReference type="GO" id="GO:0005524">
    <property type="term" value="F:ATP binding"/>
    <property type="evidence" value="ECO:0007669"/>
    <property type="project" value="UniProtKB-KW"/>
</dbReference>
<keyword evidence="15" id="KW-1185">Reference proteome</keyword>
<dbReference type="InterPro" id="IPR000719">
    <property type="entry name" value="Prot_kinase_dom"/>
</dbReference>
<dbReference type="PROSITE" id="PS50011">
    <property type="entry name" value="PROTEIN_KINASE_DOM"/>
    <property type="match status" value="1"/>
</dbReference>
<evidence type="ECO:0000256" key="11">
    <source>
        <dbReference type="ARBA" id="ARBA00048679"/>
    </source>
</evidence>
<keyword evidence="9" id="KW-0472">Membrane</keyword>
<evidence type="ECO:0000313" key="15">
    <source>
        <dbReference type="Proteomes" id="UP000834106"/>
    </source>
</evidence>
<feature type="domain" description="Protein kinase" evidence="13">
    <location>
        <begin position="365"/>
        <end position="641"/>
    </location>
</feature>
<keyword evidence="5" id="KW-0812">Transmembrane</keyword>
<keyword evidence="3" id="KW-0723">Serine/threonine-protein kinase</keyword>
<comment type="subcellular location">
    <subcellularLocation>
        <location evidence="1">Cell membrane</location>
        <topology evidence="1">Single-pass membrane protein</topology>
    </subcellularLocation>
</comment>
<dbReference type="EC" id="2.7.11.1" evidence="2"/>
<accession>A0AAD1ZC09</accession>
<dbReference type="GO" id="GO:0004674">
    <property type="term" value="F:protein serine/threonine kinase activity"/>
    <property type="evidence" value="ECO:0007669"/>
    <property type="project" value="UniProtKB-KW"/>
</dbReference>
<dbReference type="InterPro" id="IPR011009">
    <property type="entry name" value="Kinase-like_dom_sf"/>
</dbReference>
<protein>
    <recommendedName>
        <fullName evidence="2">non-specific serine/threonine protein kinase</fullName>
        <ecNumber evidence="2">2.7.11.1</ecNumber>
    </recommendedName>
</protein>
<dbReference type="PROSITE" id="PS00109">
    <property type="entry name" value="PROTEIN_KINASE_TYR"/>
    <property type="match status" value="1"/>
</dbReference>
<reference evidence="14" key="1">
    <citation type="submission" date="2023-05" db="EMBL/GenBank/DDBJ databases">
        <authorList>
            <person name="Huff M."/>
        </authorList>
    </citation>
    <scope>NUCLEOTIDE SEQUENCE</scope>
</reference>
<evidence type="ECO:0000256" key="3">
    <source>
        <dbReference type="ARBA" id="ARBA00022527"/>
    </source>
</evidence>
<dbReference type="Gene3D" id="1.10.510.10">
    <property type="entry name" value="Transferase(Phosphotransferase) domain 1"/>
    <property type="match status" value="1"/>
</dbReference>
<evidence type="ECO:0000256" key="8">
    <source>
        <dbReference type="ARBA" id="ARBA00022989"/>
    </source>
</evidence>
<dbReference type="SUPFAM" id="SSF56112">
    <property type="entry name" value="Protein kinase-like (PK-like)"/>
    <property type="match status" value="1"/>
</dbReference>
<dbReference type="Gene3D" id="3.30.200.20">
    <property type="entry name" value="Phosphorylase Kinase, domain 1"/>
    <property type="match status" value="1"/>
</dbReference>
<dbReference type="PANTHER" id="PTHR47982">
    <property type="entry name" value="PROLINE-RICH RECEPTOR-LIKE PROTEIN KINASE PERK4"/>
    <property type="match status" value="1"/>
</dbReference>
<feature type="region of interest" description="Disordered" evidence="12">
    <location>
        <begin position="283"/>
        <end position="302"/>
    </location>
</feature>
<feature type="compositionally biased region" description="Polar residues" evidence="12">
    <location>
        <begin position="225"/>
        <end position="238"/>
    </location>
</feature>
<keyword evidence="6" id="KW-0547">Nucleotide-binding</keyword>
<dbReference type="FunFam" id="3.30.200.20:FF:000604">
    <property type="entry name" value="Proline-rich receptor-like protein kinase PERK8"/>
    <property type="match status" value="1"/>
</dbReference>
<dbReference type="InterPro" id="IPR008266">
    <property type="entry name" value="Tyr_kinase_AS"/>
</dbReference>